<organism evidence="3 4">
    <name type="scientific">Arcticibacter pallidicorallinus</name>
    <dbReference type="NCBI Taxonomy" id="1259464"/>
    <lineage>
        <taxon>Bacteria</taxon>
        <taxon>Pseudomonadati</taxon>
        <taxon>Bacteroidota</taxon>
        <taxon>Sphingobacteriia</taxon>
        <taxon>Sphingobacteriales</taxon>
        <taxon>Sphingobacteriaceae</taxon>
        <taxon>Arcticibacter</taxon>
    </lineage>
</organism>
<dbReference type="Proteomes" id="UP000238034">
    <property type="component" value="Unassembled WGS sequence"/>
</dbReference>
<comment type="caution">
    <text evidence="3">The sequence shown here is derived from an EMBL/GenBank/DDBJ whole genome shotgun (WGS) entry which is preliminary data.</text>
</comment>
<gene>
    <name evidence="3" type="ORF">B0I27_101141</name>
</gene>
<evidence type="ECO:0000259" key="2">
    <source>
        <dbReference type="Pfam" id="PF13628"/>
    </source>
</evidence>
<protein>
    <submittedName>
        <fullName evidence="3">Putative membrane protein</fullName>
    </submittedName>
</protein>
<dbReference type="AlphaFoldDB" id="A0A2T0UB83"/>
<dbReference type="PROSITE" id="PS51257">
    <property type="entry name" value="PROKAR_LIPOPROTEIN"/>
    <property type="match status" value="1"/>
</dbReference>
<dbReference type="EMBL" id="PVTH01000001">
    <property type="protein sequence ID" value="PRY55173.1"/>
    <property type="molecule type" value="Genomic_DNA"/>
</dbReference>
<dbReference type="OrthoDB" id="883203at2"/>
<feature type="chain" id="PRO_5015640852" evidence="1">
    <location>
        <begin position="26"/>
        <end position="179"/>
    </location>
</feature>
<dbReference type="PANTHER" id="PTHR38593:SF1">
    <property type="entry name" value="BLR2558 PROTEIN"/>
    <property type="match status" value="1"/>
</dbReference>
<evidence type="ECO:0000313" key="3">
    <source>
        <dbReference type="EMBL" id="PRY55173.1"/>
    </source>
</evidence>
<feature type="domain" description="DUF4142" evidence="2">
    <location>
        <begin position="37"/>
        <end position="174"/>
    </location>
</feature>
<reference evidence="3 4" key="1">
    <citation type="submission" date="2018-03" db="EMBL/GenBank/DDBJ databases">
        <title>Genomic Encyclopedia of Type Strains, Phase III (KMG-III): the genomes of soil and plant-associated and newly described type strains.</title>
        <authorList>
            <person name="Whitman W."/>
        </authorList>
    </citation>
    <scope>NUCLEOTIDE SEQUENCE [LARGE SCALE GENOMIC DNA]</scope>
    <source>
        <strain evidence="3 4">CGMCC 1.9313</strain>
    </source>
</reference>
<evidence type="ECO:0000256" key="1">
    <source>
        <dbReference type="SAM" id="SignalP"/>
    </source>
</evidence>
<dbReference type="Pfam" id="PF13628">
    <property type="entry name" value="DUF4142"/>
    <property type="match status" value="1"/>
</dbReference>
<dbReference type="InterPro" id="IPR025419">
    <property type="entry name" value="DUF4142"/>
</dbReference>
<dbReference type="PANTHER" id="PTHR38593">
    <property type="entry name" value="BLR2558 PROTEIN"/>
    <property type="match status" value="1"/>
</dbReference>
<sequence>MKNMKNMKKLAILCAIAFSSATLFQSCSDDDDDAVMTNQEFVTQASSSNSFEIQSGSLAVTKGENPLVKMFGQHMVTDHTMAAEELAPLAQRKGWTLSQTLLKRHQDNFNMLSPLTGNAFDKEFARLMVVSHEEAVSLFRSASSSDGVPDSELRSWAAGKLPKLEQHLEEAKDLHDAVN</sequence>
<feature type="signal peptide" evidence="1">
    <location>
        <begin position="1"/>
        <end position="25"/>
    </location>
</feature>
<dbReference type="Gene3D" id="1.20.1260.10">
    <property type="match status" value="1"/>
</dbReference>
<accession>A0A2T0UB83</accession>
<proteinExistence type="predicted"/>
<keyword evidence="4" id="KW-1185">Reference proteome</keyword>
<evidence type="ECO:0000313" key="4">
    <source>
        <dbReference type="Proteomes" id="UP000238034"/>
    </source>
</evidence>
<name>A0A2T0UB83_9SPHI</name>
<keyword evidence="1" id="KW-0732">Signal</keyword>
<dbReference type="InterPro" id="IPR012347">
    <property type="entry name" value="Ferritin-like"/>
</dbReference>